<evidence type="ECO:0000259" key="1">
    <source>
        <dbReference type="Pfam" id="PF04230"/>
    </source>
</evidence>
<dbReference type="Proteomes" id="UP000544122">
    <property type="component" value="Unassembled WGS sequence"/>
</dbReference>
<dbReference type="PANTHER" id="PTHR36836">
    <property type="entry name" value="COLANIC ACID BIOSYNTHESIS PROTEIN WCAK"/>
    <property type="match status" value="1"/>
</dbReference>
<comment type="caution">
    <text evidence="2">The sequence shown here is derived from an EMBL/GenBank/DDBJ whole genome shotgun (WGS) entry which is preliminary data.</text>
</comment>
<dbReference type="InterPro" id="IPR007345">
    <property type="entry name" value="Polysacch_pyruvyl_Trfase"/>
</dbReference>
<feature type="domain" description="Polysaccharide pyruvyl transferase" evidence="1">
    <location>
        <begin position="35"/>
        <end position="360"/>
    </location>
</feature>
<gene>
    <name evidence="2" type="ORF">HCN58_29795</name>
</gene>
<sequence length="429" mass="47373">MVDAASLSEARSNNYAADRVRPRRICLFGMFGGGNFGNDASLEAFLLFLREARPDAEISCVCVDPDAIGRLHQIATIPISAPESSNAVFRLCNKLSLRMIGRLANWYRAIKHLRQFDIVLVPGTSTLNDYGSGPLGTSYGLYRWAAAARLCGVKFCFVGTGAGPILHPVSRWMLRSVAAWAHFRSFRDQVSKDFLASLGIDTSNEQVYPDLVFKLPTPLPAQGTTQDKPITIGVGLMSYNGWRAGPRLGSDPTVYRTYIEKMGRFVNSLLDRGYRVRLLTGETVDAQAVSDIGRIAKASGYQLIDGNLPPQKAQQLVTEPINSLHDVMRQISDTDVVVATRFHNVVCALKLARPTISIGYEAKNDAVMADLGLGNFCQSIEELDVERLVTDLSKLLKSKEHYQAIIQQNLDATQLRVKRHEQELLSSIL</sequence>
<dbReference type="PANTHER" id="PTHR36836:SF1">
    <property type="entry name" value="COLANIC ACID BIOSYNTHESIS PROTEIN WCAK"/>
    <property type="match status" value="1"/>
</dbReference>
<evidence type="ECO:0000313" key="3">
    <source>
        <dbReference type="Proteomes" id="UP000544122"/>
    </source>
</evidence>
<accession>A0A7Y4GXH3</accession>
<dbReference type="RefSeq" id="WP_171582906.1">
    <property type="nucleotide sequence ID" value="NZ_JAAVLX010000011.1"/>
</dbReference>
<dbReference type="AlphaFoldDB" id="A0A7Y4GXH3"/>
<protein>
    <recommendedName>
        <fullName evidence="1">Polysaccharide pyruvyl transferase domain-containing protein</fullName>
    </recommendedName>
</protein>
<proteinExistence type="predicted"/>
<organism evidence="2 3">
    <name type="scientific">Bradyrhizobium australiense</name>
    <dbReference type="NCBI Taxonomy" id="2721161"/>
    <lineage>
        <taxon>Bacteria</taxon>
        <taxon>Pseudomonadati</taxon>
        <taxon>Pseudomonadota</taxon>
        <taxon>Alphaproteobacteria</taxon>
        <taxon>Hyphomicrobiales</taxon>
        <taxon>Nitrobacteraceae</taxon>
        <taxon>Bradyrhizobium</taxon>
    </lineage>
</organism>
<dbReference type="Pfam" id="PF04230">
    <property type="entry name" value="PS_pyruv_trans"/>
    <property type="match status" value="1"/>
</dbReference>
<dbReference type="EMBL" id="JAAVLX010000011">
    <property type="protein sequence ID" value="NOJ43706.1"/>
    <property type="molecule type" value="Genomic_DNA"/>
</dbReference>
<reference evidence="2 3" key="1">
    <citation type="submission" date="2020-03" db="EMBL/GenBank/DDBJ databases">
        <title>Bradyrhizobium diversity isolated from nodules of Indigofera sp.</title>
        <authorList>
            <person name="Klepa M."/>
            <person name="Helene L."/>
            <person name="Hungria M."/>
        </authorList>
    </citation>
    <scope>NUCLEOTIDE SEQUENCE [LARGE SCALE GENOMIC DNA]</scope>
    <source>
        <strain evidence="2 3">WSM 1791</strain>
    </source>
</reference>
<evidence type="ECO:0000313" key="2">
    <source>
        <dbReference type="EMBL" id="NOJ43706.1"/>
    </source>
</evidence>
<keyword evidence="3" id="KW-1185">Reference proteome</keyword>
<name>A0A7Y4GXH3_9BRAD</name>